<name>A0AAV5A297_9AGAM</name>
<evidence type="ECO:0000313" key="2">
    <source>
        <dbReference type="Proteomes" id="UP001050691"/>
    </source>
</evidence>
<dbReference type="AlphaFoldDB" id="A0AAV5A297"/>
<dbReference type="EMBL" id="BPWL01000002">
    <property type="protein sequence ID" value="GJJ07343.1"/>
    <property type="molecule type" value="Genomic_DNA"/>
</dbReference>
<proteinExistence type="predicted"/>
<dbReference type="Proteomes" id="UP001050691">
    <property type="component" value="Unassembled WGS sequence"/>
</dbReference>
<sequence length="132" mass="14753">MPIDRLRSLITLYHNTKTMITPENLSEQIDAVFLNKASTALSNFYTYEDLSAAVGEKRRGKLRSSMFKGVSMNIESVQTWSDKKNDQEARIKAALWGTQVDGKAGLETVLEATERAENEERLVNETAGPNIS</sequence>
<evidence type="ECO:0000313" key="1">
    <source>
        <dbReference type="EMBL" id="GJJ07343.1"/>
    </source>
</evidence>
<comment type="caution">
    <text evidence="1">The sequence shown here is derived from an EMBL/GenBank/DDBJ whole genome shotgun (WGS) entry which is preliminary data.</text>
</comment>
<accession>A0AAV5A297</accession>
<reference evidence="1" key="1">
    <citation type="submission" date="2021-10" db="EMBL/GenBank/DDBJ databases">
        <title>De novo Genome Assembly of Clathrus columnatus (Basidiomycota, Fungi) Using Illumina and Nanopore Sequence Data.</title>
        <authorList>
            <person name="Ogiso-Tanaka E."/>
            <person name="Itagaki H."/>
            <person name="Hosoya T."/>
            <person name="Hosaka K."/>
        </authorList>
    </citation>
    <scope>NUCLEOTIDE SEQUENCE</scope>
    <source>
        <strain evidence="1">MO-923</strain>
    </source>
</reference>
<protein>
    <submittedName>
        <fullName evidence="1">Uncharacterized protein</fullName>
    </submittedName>
</protein>
<gene>
    <name evidence="1" type="ORF">Clacol_001544</name>
</gene>
<keyword evidence="2" id="KW-1185">Reference proteome</keyword>
<organism evidence="1 2">
    <name type="scientific">Clathrus columnatus</name>
    <dbReference type="NCBI Taxonomy" id="1419009"/>
    <lineage>
        <taxon>Eukaryota</taxon>
        <taxon>Fungi</taxon>
        <taxon>Dikarya</taxon>
        <taxon>Basidiomycota</taxon>
        <taxon>Agaricomycotina</taxon>
        <taxon>Agaricomycetes</taxon>
        <taxon>Phallomycetidae</taxon>
        <taxon>Phallales</taxon>
        <taxon>Clathraceae</taxon>
        <taxon>Clathrus</taxon>
    </lineage>
</organism>